<dbReference type="GO" id="GO:0008360">
    <property type="term" value="P:regulation of cell shape"/>
    <property type="evidence" value="ECO:0007669"/>
    <property type="project" value="UniProtKB-KW"/>
</dbReference>
<keyword evidence="1 10" id="KW-0963">Cytoplasm</keyword>
<evidence type="ECO:0000256" key="1">
    <source>
        <dbReference type="ARBA" id="ARBA00022490"/>
    </source>
</evidence>
<dbReference type="Gene3D" id="3.40.1190.10">
    <property type="entry name" value="Mur-like, catalytic domain"/>
    <property type="match status" value="1"/>
</dbReference>
<dbReference type="InterPro" id="IPR036615">
    <property type="entry name" value="Mur_ligase_C_dom_sf"/>
</dbReference>
<dbReference type="GO" id="GO:0008766">
    <property type="term" value="F:UDP-N-acetylmuramoylalanyl-D-glutamyl-2,6-diaminopimelate-D-alanyl-D-alanine ligase activity"/>
    <property type="evidence" value="ECO:0007669"/>
    <property type="project" value="RHEA"/>
</dbReference>
<dbReference type="PANTHER" id="PTHR43024:SF1">
    <property type="entry name" value="UDP-N-ACETYLMURAMOYL-TRIPEPTIDE--D-ALANYL-D-ALANINE LIGASE"/>
    <property type="match status" value="1"/>
</dbReference>
<dbReference type="GO" id="GO:0051301">
    <property type="term" value="P:cell division"/>
    <property type="evidence" value="ECO:0007669"/>
    <property type="project" value="UniProtKB-KW"/>
</dbReference>
<evidence type="ECO:0000256" key="8">
    <source>
        <dbReference type="ARBA" id="ARBA00023306"/>
    </source>
</evidence>
<dbReference type="EC" id="6.3.2.10" evidence="10 11"/>
<dbReference type="InterPro" id="IPR004101">
    <property type="entry name" value="Mur_ligase_C"/>
</dbReference>
<comment type="pathway">
    <text evidence="10 11">Cell wall biogenesis; peptidoglycan biosynthesis.</text>
</comment>
<sequence length="450" mass="49541">MEKLTLEEIVKAVDGTLIVKGNITEFDKISTDSREISPNSIFIALNGENFNGNKYAPNAITGGAKLCIVDEEIEIPENSDCSLIKVKSGKEALLNLAEYYRSKLPIKIIGVTGSTGKTSTKDLIGAALSKRFKVFKTKGNFNNEIGVPLMIFSLDESYEVAVLEMGMNNFGEIHNLAKVARPDIAVITNIGISHIENLGSQEGILKAKMEITDYFTNENTLIINGEDSFLTSIKDKGYKIVSCGLNEKANLKATEVNLMEESIEFILNKDDEKHKFNIDAPGEHSVLNSLLAIGCGVELGVSYDDISEGLKNLARTPMRLEIIRNKEGYVVINDCYNASPQSMKSALEVQNNIKCDKRIAVLGTMLELGDESYLAHKEIGEYAKAIKVDELLVTGDFSKAYKEGFGDDTKVFNTKLELIEYLKDNVSIGDSILVKASRSMKFEEIVDAVK</sequence>
<evidence type="ECO:0000256" key="6">
    <source>
        <dbReference type="ARBA" id="ARBA00022960"/>
    </source>
</evidence>
<dbReference type="RefSeq" id="WP_073019798.1">
    <property type="nucleotide sequence ID" value="NZ_FQXU01000007.1"/>
</dbReference>
<feature type="binding site" evidence="10">
    <location>
        <begin position="113"/>
        <end position="119"/>
    </location>
    <ligand>
        <name>ATP</name>
        <dbReference type="ChEBI" id="CHEBI:30616"/>
    </ligand>
</feature>
<dbReference type="UniPathway" id="UPA00219"/>
<dbReference type="GO" id="GO:0005524">
    <property type="term" value="F:ATP binding"/>
    <property type="evidence" value="ECO:0007669"/>
    <property type="project" value="UniProtKB-UniRule"/>
</dbReference>
<keyword evidence="7 10" id="KW-0573">Peptidoglycan synthesis</keyword>
<comment type="similarity">
    <text evidence="10">Belongs to the MurCDEF family. MurF subfamily.</text>
</comment>
<dbReference type="InterPro" id="IPR013221">
    <property type="entry name" value="Mur_ligase_cen"/>
</dbReference>
<feature type="domain" description="Mur ligase central" evidence="14">
    <location>
        <begin position="111"/>
        <end position="295"/>
    </location>
</feature>
<dbReference type="InterPro" id="IPR036565">
    <property type="entry name" value="Mur-like_cat_sf"/>
</dbReference>
<dbReference type="PANTHER" id="PTHR43024">
    <property type="entry name" value="UDP-N-ACETYLMURAMOYL-TRIPEPTIDE--D-ALANYL-D-ALANINE LIGASE"/>
    <property type="match status" value="1"/>
</dbReference>
<dbReference type="SUPFAM" id="SSF53623">
    <property type="entry name" value="MurD-like peptide ligases, catalytic domain"/>
    <property type="match status" value="1"/>
</dbReference>
<dbReference type="SUPFAM" id="SSF53244">
    <property type="entry name" value="MurD-like peptide ligases, peptide-binding domain"/>
    <property type="match status" value="1"/>
</dbReference>
<keyword evidence="9 10" id="KW-0961">Cell wall biogenesis/degradation</keyword>
<evidence type="ECO:0000256" key="9">
    <source>
        <dbReference type="ARBA" id="ARBA00023316"/>
    </source>
</evidence>
<dbReference type="InterPro" id="IPR035911">
    <property type="entry name" value="MurE/MurF_N"/>
</dbReference>
<evidence type="ECO:0000313" key="15">
    <source>
        <dbReference type="EMBL" id="SHI17778.1"/>
    </source>
</evidence>
<keyword evidence="2 10" id="KW-0436">Ligase</keyword>
<comment type="subcellular location">
    <subcellularLocation>
        <location evidence="10 11">Cytoplasm</location>
    </subcellularLocation>
</comment>
<dbReference type="Gene3D" id="3.90.190.20">
    <property type="entry name" value="Mur ligase, C-terminal domain"/>
    <property type="match status" value="1"/>
</dbReference>
<evidence type="ECO:0000256" key="3">
    <source>
        <dbReference type="ARBA" id="ARBA00022618"/>
    </source>
</evidence>
<feature type="domain" description="Mur ligase N-terminal catalytic" evidence="12">
    <location>
        <begin position="28"/>
        <end position="100"/>
    </location>
</feature>
<evidence type="ECO:0000259" key="12">
    <source>
        <dbReference type="Pfam" id="PF01225"/>
    </source>
</evidence>
<dbReference type="GO" id="GO:0009252">
    <property type="term" value="P:peptidoglycan biosynthetic process"/>
    <property type="evidence" value="ECO:0007669"/>
    <property type="project" value="UniProtKB-UniRule"/>
</dbReference>
<dbReference type="InterPro" id="IPR005863">
    <property type="entry name" value="UDP-N-AcMur_synth"/>
</dbReference>
<dbReference type="InterPro" id="IPR000713">
    <property type="entry name" value="Mur_ligase_N"/>
</dbReference>
<evidence type="ECO:0000256" key="2">
    <source>
        <dbReference type="ARBA" id="ARBA00022598"/>
    </source>
</evidence>
<keyword evidence="5 10" id="KW-0067">ATP-binding</keyword>
<evidence type="ECO:0000256" key="4">
    <source>
        <dbReference type="ARBA" id="ARBA00022741"/>
    </source>
</evidence>
<dbReference type="SUPFAM" id="SSF63418">
    <property type="entry name" value="MurE/MurF N-terminal domain"/>
    <property type="match status" value="1"/>
</dbReference>
<dbReference type="GO" id="GO:0047480">
    <property type="term" value="F:UDP-N-acetylmuramoyl-tripeptide-D-alanyl-D-alanine ligase activity"/>
    <property type="evidence" value="ECO:0007669"/>
    <property type="project" value="UniProtKB-UniRule"/>
</dbReference>
<evidence type="ECO:0000256" key="10">
    <source>
        <dbReference type="HAMAP-Rule" id="MF_02019"/>
    </source>
</evidence>
<evidence type="ECO:0000259" key="14">
    <source>
        <dbReference type="Pfam" id="PF08245"/>
    </source>
</evidence>
<dbReference type="Pfam" id="PF01225">
    <property type="entry name" value="Mur_ligase"/>
    <property type="match status" value="1"/>
</dbReference>
<reference evidence="15 16" key="1">
    <citation type="submission" date="2016-11" db="EMBL/GenBank/DDBJ databases">
        <authorList>
            <person name="Jaros S."/>
            <person name="Januszkiewicz K."/>
            <person name="Wedrychowicz H."/>
        </authorList>
    </citation>
    <scope>NUCLEOTIDE SEQUENCE [LARGE SCALE GENOMIC DNA]</scope>
    <source>
        <strain evidence="15 16">DSM 6191</strain>
    </source>
</reference>
<protein>
    <recommendedName>
        <fullName evidence="10 11">UDP-N-acetylmuramoyl-tripeptide--D-alanyl-D-alanine ligase</fullName>
        <ecNumber evidence="10 11">6.3.2.10</ecNumber>
    </recommendedName>
    <alternativeName>
        <fullName evidence="10">D-alanyl-D-alanine-adding enzyme</fullName>
    </alternativeName>
</protein>
<keyword evidence="6 10" id="KW-0133">Cell shape</keyword>
<evidence type="ECO:0000259" key="13">
    <source>
        <dbReference type="Pfam" id="PF02875"/>
    </source>
</evidence>
<comment type="function">
    <text evidence="10 11">Involved in cell wall formation. Catalyzes the final step in the synthesis of UDP-N-acetylmuramoyl-pentapeptide, the precursor of murein.</text>
</comment>
<dbReference type="GO" id="GO:0071555">
    <property type="term" value="P:cell wall organization"/>
    <property type="evidence" value="ECO:0007669"/>
    <property type="project" value="UniProtKB-KW"/>
</dbReference>
<dbReference type="InterPro" id="IPR051046">
    <property type="entry name" value="MurCDEF_CellWall_CoF430Synth"/>
</dbReference>
<evidence type="ECO:0000256" key="11">
    <source>
        <dbReference type="RuleBase" id="RU004136"/>
    </source>
</evidence>
<dbReference type="EMBL" id="FQXU01000007">
    <property type="protein sequence ID" value="SHI17778.1"/>
    <property type="molecule type" value="Genomic_DNA"/>
</dbReference>
<evidence type="ECO:0000256" key="7">
    <source>
        <dbReference type="ARBA" id="ARBA00022984"/>
    </source>
</evidence>
<keyword evidence="4 10" id="KW-0547">Nucleotide-binding</keyword>
<name>A0A1M5Z149_9CLOT</name>
<proteinExistence type="inferred from homology"/>
<evidence type="ECO:0000313" key="16">
    <source>
        <dbReference type="Proteomes" id="UP000184241"/>
    </source>
</evidence>
<keyword evidence="8 10" id="KW-0131">Cell cycle</keyword>
<organism evidence="15 16">
    <name type="scientific">Clostridium intestinale DSM 6191</name>
    <dbReference type="NCBI Taxonomy" id="1121320"/>
    <lineage>
        <taxon>Bacteria</taxon>
        <taxon>Bacillati</taxon>
        <taxon>Bacillota</taxon>
        <taxon>Clostridia</taxon>
        <taxon>Eubacteriales</taxon>
        <taxon>Clostridiaceae</taxon>
        <taxon>Clostridium</taxon>
    </lineage>
</organism>
<accession>A0A1M5Z149</accession>
<evidence type="ECO:0000256" key="5">
    <source>
        <dbReference type="ARBA" id="ARBA00022840"/>
    </source>
</evidence>
<dbReference type="HAMAP" id="MF_02019">
    <property type="entry name" value="MurF"/>
    <property type="match status" value="1"/>
</dbReference>
<keyword evidence="3 10" id="KW-0132">Cell division</keyword>
<dbReference type="Gene3D" id="3.40.1390.10">
    <property type="entry name" value="MurE/MurF, N-terminal domain"/>
    <property type="match status" value="1"/>
</dbReference>
<comment type="catalytic activity">
    <reaction evidence="10 11">
        <text>D-alanyl-D-alanine + UDP-N-acetyl-alpha-D-muramoyl-L-alanyl-gamma-D-glutamyl-meso-2,6-diaminopimelate + ATP = UDP-N-acetyl-alpha-D-muramoyl-L-alanyl-gamma-D-glutamyl-meso-2,6-diaminopimeloyl-D-alanyl-D-alanine + ADP + phosphate + H(+)</text>
        <dbReference type="Rhea" id="RHEA:28374"/>
        <dbReference type="ChEBI" id="CHEBI:15378"/>
        <dbReference type="ChEBI" id="CHEBI:30616"/>
        <dbReference type="ChEBI" id="CHEBI:43474"/>
        <dbReference type="ChEBI" id="CHEBI:57822"/>
        <dbReference type="ChEBI" id="CHEBI:61386"/>
        <dbReference type="ChEBI" id="CHEBI:83905"/>
        <dbReference type="ChEBI" id="CHEBI:456216"/>
        <dbReference type="EC" id="6.3.2.10"/>
    </reaction>
</comment>
<dbReference type="Pfam" id="PF02875">
    <property type="entry name" value="Mur_ligase_C"/>
    <property type="match status" value="1"/>
</dbReference>
<feature type="domain" description="Mur ligase C-terminal" evidence="13">
    <location>
        <begin position="318"/>
        <end position="438"/>
    </location>
</feature>
<dbReference type="AlphaFoldDB" id="A0A1M5Z149"/>
<dbReference type="NCBIfam" id="TIGR01143">
    <property type="entry name" value="murF"/>
    <property type="match status" value="1"/>
</dbReference>
<dbReference type="GO" id="GO:0005737">
    <property type="term" value="C:cytoplasm"/>
    <property type="evidence" value="ECO:0007669"/>
    <property type="project" value="UniProtKB-SubCell"/>
</dbReference>
<dbReference type="Pfam" id="PF08245">
    <property type="entry name" value="Mur_ligase_M"/>
    <property type="match status" value="1"/>
</dbReference>
<gene>
    <name evidence="10" type="primary">murF</name>
    <name evidence="15" type="ORF">SAMN02745941_02418</name>
</gene>
<dbReference type="Proteomes" id="UP000184241">
    <property type="component" value="Unassembled WGS sequence"/>
</dbReference>